<name>A0AAD1HW17_9MYCO</name>
<dbReference type="Pfam" id="PF02470">
    <property type="entry name" value="MlaD"/>
    <property type="match status" value="1"/>
</dbReference>
<sequence>MQRIESASKAVSSTQLLLRGLALLIGTVLLAGVAVARSEGVFSGHVQVLAVLDDVGDGLPTGSDVKFRGALVGTVVGVTPALDGRPNQIALRMDHHFAHAIPSTVTARVVPSNVFAVSSIQLVDNGPAPGLRPGSRIVQDQSLATVQFQTALTKLRDVMRAAGRPGSGNALGVLAAVAEATSGRGDTLARAGGGANRIVKELNAIMAPGDNQSTIGVLSDALQGLQSSSPELLEAVHRAVVPMRTVAEKRRELATFLSAGQTTFGSMAEAFENNTDQLTVITTQLSPVLGVIADGGGEFAPMVTRINNVGNRFLTEVWKPERNTAVGKFLLVITPNRMYTRQDCPRYRHMAGPSCQTAPLTADPPALSPMLDPRNYPLPAAGGHAGPLASPQEREQLSEILGPEGNPAFELLLGPVARGNTVQVVPLPPDPPPAPGSADRNLTLPPGVGP</sequence>
<gene>
    <name evidence="4" type="ORF">MTER_11070</name>
</gene>
<feature type="region of interest" description="Disordered" evidence="1">
    <location>
        <begin position="422"/>
        <end position="450"/>
    </location>
</feature>
<dbReference type="InterPro" id="IPR003399">
    <property type="entry name" value="Mce/MlaD"/>
</dbReference>
<dbReference type="PANTHER" id="PTHR33371">
    <property type="entry name" value="INTERMEMBRANE PHOSPHOLIPID TRANSPORT SYSTEM BINDING PROTEIN MLAD-RELATED"/>
    <property type="match status" value="1"/>
</dbReference>
<reference evidence="4 5" key="1">
    <citation type="journal article" date="2019" name="Emerg. Microbes Infect.">
        <title>Comprehensive subspecies identification of 175 nontuberculous mycobacteria species based on 7547 genomic profiles.</title>
        <authorList>
            <person name="Matsumoto Y."/>
            <person name="Kinjo T."/>
            <person name="Motooka D."/>
            <person name="Nabeya D."/>
            <person name="Jung N."/>
            <person name="Uechi K."/>
            <person name="Horii T."/>
            <person name="Iida T."/>
            <person name="Fujita J."/>
            <person name="Nakamura S."/>
        </authorList>
    </citation>
    <scope>NUCLEOTIDE SEQUENCE [LARGE SCALE GENOMIC DNA]</scope>
    <source>
        <strain evidence="4 5">JCM 12143</strain>
    </source>
</reference>
<dbReference type="PANTHER" id="PTHR33371:SF19">
    <property type="entry name" value="MCE-FAMILY PROTEIN MCE4A"/>
    <property type="match status" value="1"/>
</dbReference>
<evidence type="ECO:0000259" key="3">
    <source>
        <dbReference type="Pfam" id="PF11887"/>
    </source>
</evidence>
<feature type="compositionally biased region" description="Low complexity" evidence="1">
    <location>
        <begin position="377"/>
        <end position="391"/>
    </location>
</feature>
<keyword evidence="5" id="KW-1185">Reference proteome</keyword>
<evidence type="ECO:0000313" key="4">
    <source>
        <dbReference type="EMBL" id="BBX21696.1"/>
    </source>
</evidence>
<accession>A0AAD1HW17</accession>
<dbReference type="AlphaFoldDB" id="A0AAD1HW17"/>
<feature type="region of interest" description="Disordered" evidence="1">
    <location>
        <begin position="356"/>
        <end position="392"/>
    </location>
</feature>
<feature type="domain" description="Mammalian cell entry C-terminal" evidence="3">
    <location>
        <begin position="131"/>
        <end position="353"/>
    </location>
</feature>
<evidence type="ECO:0000259" key="2">
    <source>
        <dbReference type="Pfam" id="PF02470"/>
    </source>
</evidence>
<feature type="domain" description="Mce/MlaD" evidence="2">
    <location>
        <begin position="46"/>
        <end position="123"/>
    </location>
</feature>
<proteinExistence type="predicted"/>
<dbReference type="RefSeq" id="WP_085259139.1">
    <property type="nucleotide sequence ID" value="NZ_AP022564.1"/>
</dbReference>
<dbReference type="GO" id="GO:0005576">
    <property type="term" value="C:extracellular region"/>
    <property type="evidence" value="ECO:0007669"/>
    <property type="project" value="TreeGrafter"/>
</dbReference>
<dbReference type="InterPro" id="IPR052336">
    <property type="entry name" value="MlaD_Phospholipid_Transporter"/>
</dbReference>
<dbReference type="Pfam" id="PF11887">
    <property type="entry name" value="Mce4_CUP1"/>
    <property type="match status" value="1"/>
</dbReference>
<feature type="compositionally biased region" description="Pro residues" evidence="1">
    <location>
        <begin position="426"/>
        <end position="435"/>
    </location>
</feature>
<evidence type="ECO:0000313" key="5">
    <source>
        <dbReference type="Proteomes" id="UP000467636"/>
    </source>
</evidence>
<dbReference type="GO" id="GO:0051701">
    <property type="term" value="P:biological process involved in interaction with host"/>
    <property type="evidence" value="ECO:0007669"/>
    <property type="project" value="TreeGrafter"/>
</dbReference>
<organism evidence="4 5">
    <name type="scientific">Mycolicibacter terrae</name>
    <dbReference type="NCBI Taxonomy" id="1788"/>
    <lineage>
        <taxon>Bacteria</taxon>
        <taxon>Bacillati</taxon>
        <taxon>Actinomycetota</taxon>
        <taxon>Actinomycetes</taxon>
        <taxon>Mycobacteriales</taxon>
        <taxon>Mycobacteriaceae</taxon>
        <taxon>Mycolicibacter</taxon>
    </lineage>
</organism>
<protein>
    <submittedName>
        <fullName evidence="4">Mce family protein</fullName>
    </submittedName>
</protein>
<dbReference type="EMBL" id="AP022564">
    <property type="protein sequence ID" value="BBX21696.1"/>
    <property type="molecule type" value="Genomic_DNA"/>
</dbReference>
<evidence type="ECO:0000256" key="1">
    <source>
        <dbReference type="SAM" id="MobiDB-lite"/>
    </source>
</evidence>
<dbReference type="InterPro" id="IPR024516">
    <property type="entry name" value="Mce_C"/>
</dbReference>
<dbReference type="Proteomes" id="UP000467636">
    <property type="component" value="Chromosome"/>
</dbReference>